<dbReference type="RefSeq" id="WP_189413228.1">
    <property type="nucleotide sequence ID" value="NZ_BMYJ01000013.1"/>
</dbReference>
<dbReference type="PROSITE" id="PS51891">
    <property type="entry name" value="CENP_V_GFA"/>
    <property type="match status" value="2"/>
</dbReference>
<dbReference type="AlphaFoldDB" id="A0A918TWG3"/>
<keyword evidence="7" id="KW-1185">Reference proteome</keyword>
<dbReference type="InterPro" id="IPR011057">
    <property type="entry name" value="Mss4-like_sf"/>
</dbReference>
<dbReference type="PANTHER" id="PTHR33337">
    <property type="entry name" value="GFA DOMAIN-CONTAINING PROTEIN"/>
    <property type="match status" value="1"/>
</dbReference>
<dbReference type="PANTHER" id="PTHR33337:SF40">
    <property type="entry name" value="CENP-V_GFA DOMAIN-CONTAINING PROTEIN-RELATED"/>
    <property type="match status" value="1"/>
</dbReference>
<feature type="domain" description="CENP-V/GFA" evidence="5">
    <location>
        <begin position="2"/>
        <end position="107"/>
    </location>
</feature>
<evidence type="ECO:0000256" key="4">
    <source>
        <dbReference type="ARBA" id="ARBA00023239"/>
    </source>
</evidence>
<comment type="similarity">
    <text evidence="1">Belongs to the Gfa family.</text>
</comment>
<feature type="domain" description="CENP-V/GFA" evidence="5">
    <location>
        <begin position="125"/>
        <end position="238"/>
    </location>
</feature>
<dbReference type="Proteomes" id="UP000638981">
    <property type="component" value="Unassembled WGS sequence"/>
</dbReference>
<proteinExistence type="inferred from homology"/>
<dbReference type="GO" id="GO:0016846">
    <property type="term" value="F:carbon-sulfur lyase activity"/>
    <property type="evidence" value="ECO:0007669"/>
    <property type="project" value="InterPro"/>
</dbReference>
<dbReference type="EMBL" id="BMYJ01000013">
    <property type="protein sequence ID" value="GHC66158.1"/>
    <property type="molecule type" value="Genomic_DNA"/>
</dbReference>
<name>A0A918TWG3_9RHOB</name>
<keyword evidence="4" id="KW-0456">Lyase</keyword>
<protein>
    <recommendedName>
        <fullName evidence="5">CENP-V/GFA domain-containing protein</fullName>
    </recommendedName>
</protein>
<organism evidence="6 7">
    <name type="scientific">Neogemmobacter tilapiae</name>
    <dbReference type="NCBI Taxonomy" id="875041"/>
    <lineage>
        <taxon>Bacteria</taxon>
        <taxon>Pseudomonadati</taxon>
        <taxon>Pseudomonadota</taxon>
        <taxon>Alphaproteobacteria</taxon>
        <taxon>Rhodobacterales</taxon>
        <taxon>Paracoccaceae</taxon>
        <taxon>Neogemmobacter</taxon>
    </lineage>
</organism>
<dbReference type="SUPFAM" id="SSF51316">
    <property type="entry name" value="Mss4-like"/>
    <property type="match status" value="2"/>
</dbReference>
<reference evidence="6" key="1">
    <citation type="journal article" date="2014" name="Int. J. Syst. Evol. Microbiol.">
        <title>Complete genome sequence of Corynebacterium casei LMG S-19264T (=DSM 44701T), isolated from a smear-ripened cheese.</title>
        <authorList>
            <consortium name="US DOE Joint Genome Institute (JGI-PGF)"/>
            <person name="Walter F."/>
            <person name="Albersmeier A."/>
            <person name="Kalinowski J."/>
            <person name="Ruckert C."/>
        </authorList>
    </citation>
    <scope>NUCLEOTIDE SEQUENCE</scope>
    <source>
        <strain evidence="6">KCTC 23310</strain>
    </source>
</reference>
<comment type="caution">
    <text evidence="6">The sequence shown here is derived from an EMBL/GenBank/DDBJ whole genome shotgun (WGS) entry which is preliminary data.</text>
</comment>
<keyword evidence="3" id="KW-0862">Zinc</keyword>
<reference evidence="6" key="2">
    <citation type="submission" date="2020-09" db="EMBL/GenBank/DDBJ databases">
        <authorList>
            <person name="Sun Q."/>
            <person name="Kim S."/>
        </authorList>
    </citation>
    <scope>NUCLEOTIDE SEQUENCE</scope>
    <source>
        <strain evidence="6">KCTC 23310</strain>
    </source>
</reference>
<evidence type="ECO:0000256" key="3">
    <source>
        <dbReference type="ARBA" id="ARBA00022833"/>
    </source>
</evidence>
<evidence type="ECO:0000313" key="7">
    <source>
        <dbReference type="Proteomes" id="UP000638981"/>
    </source>
</evidence>
<dbReference type="Gene3D" id="3.90.1590.10">
    <property type="entry name" value="glutathione-dependent formaldehyde- activating enzyme (gfa)"/>
    <property type="match status" value="2"/>
</dbReference>
<evidence type="ECO:0000259" key="5">
    <source>
        <dbReference type="PROSITE" id="PS51891"/>
    </source>
</evidence>
<dbReference type="InterPro" id="IPR006913">
    <property type="entry name" value="CENP-V/GFA"/>
</dbReference>
<evidence type="ECO:0000313" key="6">
    <source>
        <dbReference type="EMBL" id="GHC66158.1"/>
    </source>
</evidence>
<evidence type="ECO:0000256" key="2">
    <source>
        <dbReference type="ARBA" id="ARBA00022723"/>
    </source>
</evidence>
<keyword evidence="2" id="KW-0479">Metal-binding</keyword>
<gene>
    <name evidence="6" type="ORF">GCM10007315_33600</name>
</gene>
<evidence type="ECO:0000256" key="1">
    <source>
        <dbReference type="ARBA" id="ARBA00005495"/>
    </source>
</evidence>
<dbReference type="Pfam" id="PF04828">
    <property type="entry name" value="GFA"/>
    <property type="match status" value="2"/>
</dbReference>
<dbReference type="GO" id="GO:0046872">
    <property type="term" value="F:metal ion binding"/>
    <property type="evidence" value="ECO:0007669"/>
    <property type="project" value="UniProtKB-KW"/>
</dbReference>
<sequence length="253" mass="26801">MRHGSCLCGAVTFTVEGKPRDVLLCHCTQCRRTSGHFWAAAGADHGTLTVTKDESLVWFQSSAKARRGFCGQCGSSLFWEEFGGDHISFAAGALDGPTGLQVIGEWHLADAGDYYTQPKPAPDALDCGCLCGSVQFQVPGPAGDVTACHCTQCRKYSGHYAASFDVDESAVQWVAKGALREFTSAGGGQRGFCGKCGSGLYFRKPGQEFNIEAGCVKGPSGGRLTAHIFVADKGDYYTISDGLPQHQGDLPLA</sequence>
<accession>A0A918TWG3</accession>